<evidence type="ECO:0000313" key="3">
    <source>
        <dbReference type="Proteomes" id="UP000015241"/>
    </source>
</evidence>
<protein>
    <recommendedName>
        <fullName evidence="4">Fungal-type protein kinase domain-containing protein</fullName>
    </recommendedName>
</protein>
<sequence>MSRRMSTDQDEDEEEDEEEEEEEQEQEDDDKTEDEEEPHENPEPPRKRAKTSVPSSQPTNSKVQNRDSERRQANNEHRIQEELPRRRERRRQPAPVTKPFDRTEYKKFMRGLREAVVMEHMSNALLTLIEGLPPYDKVWTEARVISRVTGPLENSESIIRIGLWTYVNEQNQSIDLSDNGPEVEEEELAHLPKSELRRILAVFKRLINAVPTLQRLLPELTRKMKDEDVQVITKLHDRANKAGRGDDIARLKGEILRYLPHADGITIPDSRLDKDQRGWRCHATARMLCPRDLRDEFDADPDKFCNEVRNGQRIIDHDDWPTLAYSETEYDPDNLDSGLLRSTFLLKCWFCIFKGPSSARFDGQASGRKGGRRVIALTYNITRVDEYNLCYTVLIARFLLNSVAEWHANDGCFIGTRFWANLMSLFEDKKWHEDTLAWWNEMAFGIKRPGHAMSTATIPRNGQSMMSKIQAQRAARLQLERQGSAASAA</sequence>
<organism evidence="2 3">
    <name type="scientific">Fomitopsis schrenkii</name>
    <name type="common">Brown rot fungus</name>
    <dbReference type="NCBI Taxonomy" id="2126942"/>
    <lineage>
        <taxon>Eukaryota</taxon>
        <taxon>Fungi</taxon>
        <taxon>Dikarya</taxon>
        <taxon>Basidiomycota</taxon>
        <taxon>Agaricomycotina</taxon>
        <taxon>Agaricomycetes</taxon>
        <taxon>Polyporales</taxon>
        <taxon>Fomitopsis</taxon>
    </lineage>
</organism>
<dbReference type="InterPro" id="IPR046521">
    <property type="entry name" value="DUF6698"/>
</dbReference>
<reference evidence="2 3" key="1">
    <citation type="journal article" date="2012" name="Science">
        <title>The Paleozoic origin of enzymatic lignin decomposition reconstructed from 31 fungal genomes.</title>
        <authorList>
            <person name="Floudas D."/>
            <person name="Binder M."/>
            <person name="Riley R."/>
            <person name="Barry K."/>
            <person name="Blanchette R.A."/>
            <person name="Henrissat B."/>
            <person name="Martinez A.T."/>
            <person name="Otillar R."/>
            <person name="Spatafora J.W."/>
            <person name="Yadav J.S."/>
            <person name="Aerts A."/>
            <person name="Benoit I."/>
            <person name="Boyd A."/>
            <person name="Carlson A."/>
            <person name="Copeland A."/>
            <person name="Coutinho P.M."/>
            <person name="de Vries R.P."/>
            <person name="Ferreira P."/>
            <person name="Findley K."/>
            <person name="Foster B."/>
            <person name="Gaskell J."/>
            <person name="Glotzer D."/>
            <person name="Gorecki P."/>
            <person name="Heitman J."/>
            <person name="Hesse C."/>
            <person name="Hori C."/>
            <person name="Igarashi K."/>
            <person name="Jurgens J.A."/>
            <person name="Kallen N."/>
            <person name="Kersten P."/>
            <person name="Kohler A."/>
            <person name="Kuees U."/>
            <person name="Kumar T.K.A."/>
            <person name="Kuo A."/>
            <person name="LaButti K."/>
            <person name="Larrondo L.F."/>
            <person name="Lindquist E."/>
            <person name="Ling A."/>
            <person name="Lombard V."/>
            <person name="Lucas S."/>
            <person name="Lundell T."/>
            <person name="Martin R."/>
            <person name="McLaughlin D.J."/>
            <person name="Morgenstern I."/>
            <person name="Morin E."/>
            <person name="Murat C."/>
            <person name="Nagy L.G."/>
            <person name="Nolan M."/>
            <person name="Ohm R.A."/>
            <person name="Patyshakuliyeva A."/>
            <person name="Rokas A."/>
            <person name="Ruiz-Duenas F.J."/>
            <person name="Sabat G."/>
            <person name="Salamov A."/>
            <person name="Samejima M."/>
            <person name="Schmutz J."/>
            <person name="Slot J.C."/>
            <person name="St John F."/>
            <person name="Stenlid J."/>
            <person name="Sun H."/>
            <person name="Sun S."/>
            <person name="Syed K."/>
            <person name="Tsang A."/>
            <person name="Wiebenga A."/>
            <person name="Young D."/>
            <person name="Pisabarro A."/>
            <person name="Eastwood D.C."/>
            <person name="Martin F."/>
            <person name="Cullen D."/>
            <person name="Grigoriev I.V."/>
            <person name="Hibbett D.S."/>
        </authorList>
    </citation>
    <scope>NUCLEOTIDE SEQUENCE</scope>
    <source>
        <strain evidence="3">FP-58527</strain>
    </source>
</reference>
<dbReference type="Proteomes" id="UP000015241">
    <property type="component" value="Unassembled WGS sequence"/>
</dbReference>
<dbReference type="AlphaFoldDB" id="S8DNR8"/>
<feature type="compositionally biased region" description="Polar residues" evidence="1">
    <location>
        <begin position="52"/>
        <end position="63"/>
    </location>
</feature>
<feature type="compositionally biased region" description="Acidic residues" evidence="1">
    <location>
        <begin position="8"/>
        <end position="38"/>
    </location>
</feature>
<evidence type="ECO:0000313" key="2">
    <source>
        <dbReference type="EMBL" id="EPS94247.1"/>
    </source>
</evidence>
<dbReference type="STRING" id="743788.S8DNR8"/>
<evidence type="ECO:0000256" key="1">
    <source>
        <dbReference type="SAM" id="MobiDB-lite"/>
    </source>
</evidence>
<keyword evidence="3" id="KW-1185">Reference proteome</keyword>
<name>S8DNR8_FOMSC</name>
<accession>S8DNR8</accession>
<dbReference type="Pfam" id="PF20414">
    <property type="entry name" value="DUF6698"/>
    <property type="match status" value="1"/>
</dbReference>
<dbReference type="HOGENOM" id="CLU_557813_0_0_1"/>
<feature type="compositionally biased region" description="Basic and acidic residues" evidence="1">
    <location>
        <begin position="64"/>
        <end position="85"/>
    </location>
</feature>
<proteinExistence type="predicted"/>
<evidence type="ECO:0008006" key="4">
    <source>
        <dbReference type="Google" id="ProtNLM"/>
    </source>
</evidence>
<dbReference type="EMBL" id="KE504239">
    <property type="protein sequence ID" value="EPS94247.1"/>
    <property type="molecule type" value="Genomic_DNA"/>
</dbReference>
<gene>
    <name evidence="2" type="ORF">FOMPIDRAFT_116491</name>
</gene>
<dbReference type="OrthoDB" id="2803957at2759"/>
<dbReference type="InParanoid" id="S8DNR8"/>
<feature type="region of interest" description="Disordered" evidence="1">
    <location>
        <begin position="1"/>
        <end position="101"/>
    </location>
</feature>